<evidence type="ECO:0008006" key="3">
    <source>
        <dbReference type="Google" id="ProtNLM"/>
    </source>
</evidence>
<gene>
    <name evidence="1" type="ORF">DI603_11355</name>
</gene>
<dbReference type="EMBL" id="QFOD01000009">
    <property type="protein sequence ID" value="PZP32046.1"/>
    <property type="molecule type" value="Genomic_DNA"/>
</dbReference>
<accession>A0A2W5FGQ3</accession>
<dbReference type="AlphaFoldDB" id="A0A2W5FGQ3"/>
<comment type="caution">
    <text evidence="1">The sequence shown here is derived from an EMBL/GenBank/DDBJ whole genome shotgun (WGS) entry which is preliminary data.</text>
</comment>
<dbReference type="InterPro" id="IPR024447">
    <property type="entry name" value="YXWGXW_rpt"/>
</dbReference>
<sequence length="127" mass="14021">MAAWCGRRILMKRIPQIGLAVLTVAGAAALTGCVVVPAHHRGGEVAYVPAPVVVVDTPPPAPYVEVVPTMPYAGGIWIGGYWGWSGGRHQWVPGHWDHGRPGYRWEPHRWERADGHWHLRGGAWVRL</sequence>
<proteinExistence type="predicted"/>
<name>A0A2W5FGQ3_9BURK</name>
<evidence type="ECO:0000313" key="2">
    <source>
        <dbReference type="Proteomes" id="UP000249633"/>
    </source>
</evidence>
<evidence type="ECO:0000313" key="1">
    <source>
        <dbReference type="EMBL" id="PZP32046.1"/>
    </source>
</evidence>
<organism evidence="1 2">
    <name type="scientific">Roseateles depolymerans</name>
    <dbReference type="NCBI Taxonomy" id="76731"/>
    <lineage>
        <taxon>Bacteria</taxon>
        <taxon>Pseudomonadati</taxon>
        <taxon>Pseudomonadota</taxon>
        <taxon>Betaproteobacteria</taxon>
        <taxon>Burkholderiales</taxon>
        <taxon>Sphaerotilaceae</taxon>
        <taxon>Roseateles</taxon>
    </lineage>
</organism>
<reference evidence="1 2" key="1">
    <citation type="submission" date="2017-08" db="EMBL/GenBank/DDBJ databases">
        <title>Infants hospitalized years apart are colonized by the same room-sourced microbial strains.</title>
        <authorList>
            <person name="Brooks B."/>
            <person name="Olm M.R."/>
            <person name="Firek B.A."/>
            <person name="Baker R."/>
            <person name="Thomas B.C."/>
            <person name="Morowitz M.J."/>
            <person name="Banfield J.F."/>
        </authorList>
    </citation>
    <scope>NUCLEOTIDE SEQUENCE [LARGE SCALE GENOMIC DNA]</scope>
    <source>
        <strain evidence="1">S2_012_000_R2_81</strain>
    </source>
</reference>
<dbReference type="PROSITE" id="PS51257">
    <property type="entry name" value="PROKAR_LIPOPROTEIN"/>
    <property type="match status" value="1"/>
</dbReference>
<dbReference type="Proteomes" id="UP000249633">
    <property type="component" value="Unassembled WGS sequence"/>
</dbReference>
<protein>
    <recommendedName>
        <fullName evidence="3">YXWGXW repeat-containing protein</fullName>
    </recommendedName>
</protein>
<dbReference type="Pfam" id="PF12779">
    <property type="entry name" value="WXXGXW"/>
    <property type="match status" value="2"/>
</dbReference>